<feature type="compositionally biased region" description="Polar residues" evidence="1">
    <location>
        <begin position="1"/>
        <end position="17"/>
    </location>
</feature>
<dbReference type="AlphaFoldDB" id="A0A511W7V4"/>
<dbReference type="InterPro" id="IPR005186">
    <property type="entry name" value="FlaG"/>
</dbReference>
<proteinExistence type="predicted"/>
<dbReference type="PANTHER" id="PTHR37166">
    <property type="entry name" value="PROTEIN FLAG"/>
    <property type="match status" value="1"/>
</dbReference>
<dbReference type="NCBIfam" id="NF005834">
    <property type="entry name" value="PRK07738.1"/>
    <property type="match status" value="1"/>
</dbReference>
<comment type="caution">
    <text evidence="2">The sequence shown here is derived from an EMBL/GenBank/DDBJ whole genome shotgun (WGS) entry which is preliminary data.</text>
</comment>
<sequence length="126" mass="14468">MNIDQVLSNSQLLQRSGPTEVKSTESINKAKPKLQAMNDEANGSRNYPEQEMTKERANELVDGLNEFLEPADTTIRYEVHDKLERYYISIVDQETDEVVKEIPPEKLLDVYAAMAEFMGFIVDERI</sequence>
<dbReference type="Proteomes" id="UP000321440">
    <property type="component" value="Unassembled WGS sequence"/>
</dbReference>
<evidence type="ECO:0000313" key="2">
    <source>
        <dbReference type="EMBL" id="GEN47169.1"/>
    </source>
</evidence>
<dbReference type="RefSeq" id="WP_146818617.1">
    <property type="nucleotide sequence ID" value="NZ_BJYA01000026.1"/>
</dbReference>
<evidence type="ECO:0000313" key="3">
    <source>
        <dbReference type="Proteomes" id="UP000321440"/>
    </source>
</evidence>
<organism evidence="2 3">
    <name type="scientific">Alkalibacillus haloalkaliphilus</name>
    <dbReference type="NCBI Taxonomy" id="94136"/>
    <lineage>
        <taxon>Bacteria</taxon>
        <taxon>Bacillati</taxon>
        <taxon>Bacillota</taxon>
        <taxon>Bacilli</taxon>
        <taxon>Bacillales</taxon>
        <taxon>Bacillaceae</taxon>
        <taxon>Alkalibacillus</taxon>
    </lineage>
</organism>
<dbReference type="PANTHER" id="PTHR37166:SF1">
    <property type="entry name" value="PROTEIN FLAG"/>
    <property type="match status" value="1"/>
</dbReference>
<dbReference type="OrthoDB" id="9799867at2"/>
<gene>
    <name evidence="2" type="ORF">AHA02nite_29450</name>
</gene>
<feature type="region of interest" description="Disordered" evidence="1">
    <location>
        <begin position="1"/>
        <end position="53"/>
    </location>
</feature>
<reference evidence="2 3" key="1">
    <citation type="submission" date="2019-07" db="EMBL/GenBank/DDBJ databases">
        <title>Whole genome shotgun sequence of Alkalibacillus haloalkaliphilus NBRC 103110.</title>
        <authorList>
            <person name="Hosoyama A."/>
            <person name="Uohara A."/>
            <person name="Ohji S."/>
            <person name="Ichikawa N."/>
        </authorList>
    </citation>
    <scope>NUCLEOTIDE SEQUENCE [LARGE SCALE GENOMIC DNA]</scope>
    <source>
        <strain evidence="2 3">NBRC 103110</strain>
    </source>
</reference>
<dbReference type="Pfam" id="PF03646">
    <property type="entry name" value="FlaG"/>
    <property type="match status" value="1"/>
</dbReference>
<dbReference type="EMBL" id="BJYA01000026">
    <property type="protein sequence ID" value="GEN47169.1"/>
    <property type="molecule type" value="Genomic_DNA"/>
</dbReference>
<evidence type="ECO:0008006" key="4">
    <source>
        <dbReference type="Google" id="ProtNLM"/>
    </source>
</evidence>
<dbReference type="InterPro" id="IPR035924">
    <property type="entry name" value="FlaG-like_sf"/>
</dbReference>
<evidence type="ECO:0000256" key="1">
    <source>
        <dbReference type="SAM" id="MobiDB-lite"/>
    </source>
</evidence>
<dbReference type="Gene3D" id="3.30.160.170">
    <property type="entry name" value="FlaG-like"/>
    <property type="match status" value="1"/>
</dbReference>
<accession>A0A511W7V4</accession>
<keyword evidence="3" id="KW-1185">Reference proteome</keyword>
<dbReference type="SUPFAM" id="SSF160214">
    <property type="entry name" value="FlaG-like"/>
    <property type="match status" value="1"/>
</dbReference>
<name>A0A511W7V4_9BACI</name>
<protein>
    <recommendedName>
        <fullName evidence="4">Flagellar protein FlaG</fullName>
    </recommendedName>
</protein>